<sequence length="206" mass="23154">MKKIVVLAFILLLGCQKKRITNDTIVGIQAYKGFPKAKTDSLAKTIASFYTIKTIILPEIDLPKSAFIQVKSARYRADSIINIQKKQKKDTIDYILGLTHKDISTTKKDKSGKTKEPSYKYEDWGIMGLAYCPGNSCIISSFRLQHKDEDLYFLRIKKVTIHELGHNLGLPHCPNKKCVMTDAVESIATIDNASLALCSLCKQKIQ</sequence>
<gene>
    <name evidence="7" type="ORF">ACFFVF_16620</name>
</gene>
<dbReference type="SUPFAM" id="SSF55486">
    <property type="entry name" value="Metalloproteases ('zincins'), catalytic domain"/>
    <property type="match status" value="1"/>
</dbReference>
<accession>A0ABV5GSA1</accession>
<dbReference type="PROSITE" id="PS51257">
    <property type="entry name" value="PROKAR_LIPOPROTEIN"/>
    <property type="match status" value="1"/>
</dbReference>
<evidence type="ECO:0000256" key="6">
    <source>
        <dbReference type="ARBA" id="ARBA00023049"/>
    </source>
</evidence>
<evidence type="ECO:0000256" key="1">
    <source>
        <dbReference type="ARBA" id="ARBA00001947"/>
    </source>
</evidence>
<dbReference type="GO" id="GO:0008237">
    <property type="term" value="F:metallopeptidase activity"/>
    <property type="evidence" value="ECO:0007669"/>
    <property type="project" value="UniProtKB-KW"/>
</dbReference>
<evidence type="ECO:0000256" key="5">
    <source>
        <dbReference type="ARBA" id="ARBA00022833"/>
    </source>
</evidence>
<dbReference type="Proteomes" id="UP001589607">
    <property type="component" value="Unassembled WGS sequence"/>
</dbReference>
<dbReference type="PANTHER" id="PTHR15910">
    <property type="entry name" value="ARCHAEMETZINCIN"/>
    <property type="match status" value="1"/>
</dbReference>
<dbReference type="PANTHER" id="PTHR15910:SF1">
    <property type="entry name" value="ARCHAEMETZINCIN-2"/>
    <property type="match status" value="1"/>
</dbReference>
<comment type="caution">
    <text evidence="7">The sequence shown here is derived from an EMBL/GenBank/DDBJ whole genome shotgun (WGS) entry which is preliminary data.</text>
</comment>
<keyword evidence="8" id="KW-1185">Reference proteome</keyword>
<keyword evidence="3" id="KW-0479">Metal-binding</keyword>
<name>A0ABV5GSA1_9FLAO</name>
<dbReference type="EC" id="3.4.24.-" evidence="7"/>
<comment type="cofactor">
    <cofactor evidence="1">
        <name>Zn(2+)</name>
        <dbReference type="ChEBI" id="CHEBI:29105"/>
    </cofactor>
</comment>
<evidence type="ECO:0000256" key="2">
    <source>
        <dbReference type="ARBA" id="ARBA00022670"/>
    </source>
</evidence>
<dbReference type="Pfam" id="PF07998">
    <property type="entry name" value="Peptidase_M54"/>
    <property type="match status" value="1"/>
</dbReference>
<keyword evidence="5" id="KW-0862">Zinc</keyword>
<dbReference type="InterPro" id="IPR024079">
    <property type="entry name" value="MetalloPept_cat_dom_sf"/>
</dbReference>
<evidence type="ECO:0000256" key="4">
    <source>
        <dbReference type="ARBA" id="ARBA00022801"/>
    </source>
</evidence>
<dbReference type="RefSeq" id="WP_236456231.1">
    <property type="nucleotide sequence ID" value="NZ_CBCSGE010000003.1"/>
</dbReference>
<reference evidence="7 8" key="1">
    <citation type="submission" date="2024-09" db="EMBL/GenBank/DDBJ databases">
        <authorList>
            <person name="Sun Q."/>
            <person name="Mori K."/>
        </authorList>
    </citation>
    <scope>NUCLEOTIDE SEQUENCE [LARGE SCALE GENOMIC DNA]</scope>
    <source>
        <strain evidence="7 8">CECT 7955</strain>
    </source>
</reference>
<proteinExistence type="predicted"/>
<evidence type="ECO:0000313" key="8">
    <source>
        <dbReference type="Proteomes" id="UP001589607"/>
    </source>
</evidence>
<evidence type="ECO:0000313" key="7">
    <source>
        <dbReference type="EMBL" id="MFB9098144.1"/>
    </source>
</evidence>
<dbReference type="CDD" id="cd11375">
    <property type="entry name" value="Peptidase_M54"/>
    <property type="match status" value="1"/>
</dbReference>
<dbReference type="InterPro" id="IPR012962">
    <property type="entry name" value="Pept_M54_archaemetzincn"/>
</dbReference>
<keyword evidence="6 7" id="KW-0482">Metalloprotease</keyword>
<protein>
    <submittedName>
        <fullName evidence="7">Matrixin family metalloprotease</fullName>
        <ecNumber evidence="7">3.4.24.-</ecNumber>
    </submittedName>
</protein>
<dbReference type="EMBL" id="JBHMEY010000067">
    <property type="protein sequence ID" value="MFB9098144.1"/>
    <property type="molecule type" value="Genomic_DNA"/>
</dbReference>
<keyword evidence="4 7" id="KW-0378">Hydrolase</keyword>
<evidence type="ECO:0000256" key="3">
    <source>
        <dbReference type="ARBA" id="ARBA00022723"/>
    </source>
</evidence>
<dbReference type="Gene3D" id="3.40.390.10">
    <property type="entry name" value="Collagenase (Catalytic Domain)"/>
    <property type="match status" value="1"/>
</dbReference>
<keyword evidence="2" id="KW-0645">Protease</keyword>
<organism evidence="7 8">
    <name type="scientific">Flavobacterium jumunjinense</name>
    <dbReference type="NCBI Taxonomy" id="998845"/>
    <lineage>
        <taxon>Bacteria</taxon>
        <taxon>Pseudomonadati</taxon>
        <taxon>Bacteroidota</taxon>
        <taxon>Flavobacteriia</taxon>
        <taxon>Flavobacteriales</taxon>
        <taxon>Flavobacteriaceae</taxon>
        <taxon>Flavobacterium</taxon>
    </lineage>
</organism>